<dbReference type="SUPFAM" id="SSF54928">
    <property type="entry name" value="RNA-binding domain, RBD"/>
    <property type="match status" value="2"/>
</dbReference>
<feature type="compositionally biased region" description="Polar residues" evidence="2">
    <location>
        <begin position="246"/>
        <end position="255"/>
    </location>
</feature>
<dbReference type="InterPro" id="IPR012677">
    <property type="entry name" value="Nucleotide-bd_a/b_plait_sf"/>
</dbReference>
<sequence>MADVPKSSLNPHAPEYIPITNPPPPFPTVDSPPQENVGRGRQRRNIHPTYVLLRRHQSLPVMLPTRPISPALPPLLPLPTVDSPPQENVGQGRQRRSIPPKLGGLEKLKETTVMIKNIPFHYNREKLMQFLDDYCLLENQKARDLNEENIHVFAYDFLYLPMNFKMTSSAGYGFVNFTDHRTLSKFFGHFSERAKAYPNSARSVQMVIAKIQGKNALVNRYKNTRFVCESEECLPVRFNPPRNGSRESVQGSSLNPHAPEYIPVSTLPPPLPPPPYVLLPLPPFPPAMLPPHPFPPAMILPYPFQPAMLPPLPPTTTVDSPPQENVRPRRHRRHIPPRLGGLVKHDVIPISSTHENKTTVMIKNIPYHYNREMLMQFLDEYCFLENQNARNSNGENFHVFAYDFLYLPMDYKNNRSIGYAFVNFTDHRTLWNFFWAFNDKLNVFPGSVKSVEIVAAKIQGKNDLVNRFKNTRFMCKSERYLPVWFNPPRDGYGEWVQMITVGALQRHSR</sequence>
<gene>
    <name evidence="4" type="ORF">KY290_034931</name>
</gene>
<keyword evidence="1" id="KW-0694">RNA-binding</keyword>
<comment type="caution">
    <text evidence="4">The sequence shown here is derived from an EMBL/GenBank/DDBJ whole genome shotgun (WGS) entry which is preliminary data.</text>
</comment>
<evidence type="ECO:0000256" key="1">
    <source>
        <dbReference type="ARBA" id="ARBA00022884"/>
    </source>
</evidence>
<feature type="domain" description="Mei2-like C-terminal RNA recognition motif" evidence="3">
    <location>
        <begin position="111"/>
        <end position="221"/>
    </location>
</feature>
<evidence type="ECO:0000259" key="3">
    <source>
        <dbReference type="Pfam" id="PF04059"/>
    </source>
</evidence>
<name>A0ABQ7U6E5_SOLTU</name>
<dbReference type="Proteomes" id="UP000826656">
    <property type="component" value="Unassembled WGS sequence"/>
</dbReference>
<dbReference type="InterPro" id="IPR007201">
    <property type="entry name" value="Mei2-like_Rrm_C"/>
</dbReference>
<evidence type="ECO:0000313" key="5">
    <source>
        <dbReference type="Proteomes" id="UP000826656"/>
    </source>
</evidence>
<dbReference type="Gene3D" id="3.30.70.330">
    <property type="match status" value="2"/>
</dbReference>
<protein>
    <recommendedName>
        <fullName evidence="3">Mei2-like C-terminal RNA recognition motif domain-containing protein</fullName>
    </recommendedName>
</protein>
<evidence type="ECO:0000256" key="2">
    <source>
        <dbReference type="SAM" id="MobiDB-lite"/>
    </source>
</evidence>
<accession>A0ABQ7U6E5</accession>
<feature type="region of interest" description="Disordered" evidence="2">
    <location>
        <begin position="317"/>
        <end position="336"/>
    </location>
</feature>
<feature type="domain" description="Mei2-like C-terminal RNA recognition motif" evidence="3">
    <location>
        <begin position="357"/>
        <end position="469"/>
    </location>
</feature>
<keyword evidence="5" id="KW-1185">Reference proteome</keyword>
<organism evidence="4 5">
    <name type="scientific">Solanum tuberosum</name>
    <name type="common">Potato</name>
    <dbReference type="NCBI Taxonomy" id="4113"/>
    <lineage>
        <taxon>Eukaryota</taxon>
        <taxon>Viridiplantae</taxon>
        <taxon>Streptophyta</taxon>
        <taxon>Embryophyta</taxon>
        <taxon>Tracheophyta</taxon>
        <taxon>Spermatophyta</taxon>
        <taxon>Magnoliopsida</taxon>
        <taxon>eudicotyledons</taxon>
        <taxon>Gunneridae</taxon>
        <taxon>Pentapetalae</taxon>
        <taxon>asterids</taxon>
        <taxon>lamiids</taxon>
        <taxon>Solanales</taxon>
        <taxon>Solanaceae</taxon>
        <taxon>Solanoideae</taxon>
        <taxon>Solaneae</taxon>
        <taxon>Solanum</taxon>
    </lineage>
</organism>
<feature type="region of interest" description="Disordered" evidence="2">
    <location>
        <begin position="239"/>
        <end position="261"/>
    </location>
</feature>
<dbReference type="PANTHER" id="PTHR24012">
    <property type="entry name" value="RNA BINDING PROTEIN"/>
    <property type="match status" value="1"/>
</dbReference>
<reference evidence="4 5" key="1">
    <citation type="journal article" date="2021" name="bioRxiv">
        <title>Chromosome-scale and haplotype-resolved genome assembly of a tetraploid potato cultivar.</title>
        <authorList>
            <person name="Sun H."/>
            <person name="Jiao W.-B."/>
            <person name="Krause K."/>
            <person name="Campoy J.A."/>
            <person name="Goel M."/>
            <person name="Folz-Donahue K."/>
            <person name="Kukat C."/>
            <person name="Huettel B."/>
            <person name="Schneeberger K."/>
        </authorList>
    </citation>
    <scope>NUCLEOTIDE SEQUENCE [LARGE SCALE GENOMIC DNA]</scope>
    <source>
        <strain evidence="4">SolTubOtavaFocal</strain>
        <tissue evidence="4">Leaves</tissue>
    </source>
</reference>
<dbReference type="Pfam" id="PF04059">
    <property type="entry name" value="RRM_2"/>
    <property type="match status" value="2"/>
</dbReference>
<proteinExistence type="predicted"/>
<dbReference type="InterPro" id="IPR035979">
    <property type="entry name" value="RBD_domain_sf"/>
</dbReference>
<dbReference type="EMBL" id="JAIVGD010000026">
    <property type="protein sequence ID" value="KAH0741888.1"/>
    <property type="molecule type" value="Genomic_DNA"/>
</dbReference>
<evidence type="ECO:0000313" key="4">
    <source>
        <dbReference type="EMBL" id="KAH0741888.1"/>
    </source>
</evidence>
<feature type="region of interest" description="Disordered" evidence="2">
    <location>
        <begin position="1"/>
        <end position="45"/>
    </location>
</feature>